<dbReference type="AlphaFoldDB" id="A0A2A2T0S7"/>
<dbReference type="PANTHER" id="PTHR23150:SF19">
    <property type="entry name" value="FORMYLGLYCINE-GENERATING ENZYME"/>
    <property type="match status" value="1"/>
</dbReference>
<feature type="domain" description="Sulfatase-modifying factor enzyme-like" evidence="1">
    <location>
        <begin position="39"/>
        <end position="253"/>
    </location>
</feature>
<comment type="caution">
    <text evidence="2">The sequence shown here is derived from an EMBL/GenBank/DDBJ whole genome shotgun (WGS) entry which is preliminary data.</text>
</comment>
<sequence length="297" mass="33398">MRKLIVVASVAASLLLGCDQKSTGKRETLSEALVAKSLSNMVPVQGGEFLMGDFGPLVGEKLPFSINQDDKVLHKVVLSDFSISKFKVTNDDYNKYLQITGIKKPPINILVKEYPSLQKDDYSVGVTWQQAKDYCQWLGKESDKNIDLPTEAQWEYAARSRGQYLPFSTNNGNFELGSNIPEQKKLDEYTDGYGFPIYPIGKYPPNPLGLYDMGLSGAEWSNDWYSTDYYSHSPVYDPQGPVKGNEKVLRGYVGGDRQYALTIFRQSSQPVPKFAGRDDYQKFGVSPLFVFRCVINK</sequence>
<dbReference type="EC" id="2.7.11.1" evidence="2"/>
<reference evidence="2 3" key="1">
    <citation type="submission" date="2018-08" db="EMBL/GenBank/DDBJ databases">
        <authorList>
            <consortium name="Pathogen Informatics"/>
        </authorList>
    </citation>
    <scope>NUCLEOTIDE SEQUENCE [LARGE SCALE GENOMIC DNA]</scope>
    <source>
        <strain evidence="2 3">EuSCAPE_AT002</strain>
    </source>
</reference>
<dbReference type="GO" id="GO:0004674">
    <property type="term" value="F:protein serine/threonine kinase activity"/>
    <property type="evidence" value="ECO:0007669"/>
    <property type="project" value="UniProtKB-EC"/>
</dbReference>
<dbReference type="InterPro" id="IPR005532">
    <property type="entry name" value="SUMF_dom"/>
</dbReference>
<gene>
    <name evidence="2" type="primary">pkn1_2</name>
    <name evidence="2" type="ORF">SAMEA3499874_01601</name>
</gene>
<evidence type="ECO:0000259" key="1">
    <source>
        <dbReference type="Pfam" id="PF03781"/>
    </source>
</evidence>
<evidence type="ECO:0000313" key="3">
    <source>
        <dbReference type="Proteomes" id="UP000257587"/>
    </source>
</evidence>
<dbReference type="GO" id="GO:0120147">
    <property type="term" value="F:formylglycine-generating oxidase activity"/>
    <property type="evidence" value="ECO:0007669"/>
    <property type="project" value="TreeGrafter"/>
</dbReference>
<organism evidence="2 3">
    <name type="scientific">Klebsiella pneumoniae</name>
    <dbReference type="NCBI Taxonomy" id="573"/>
    <lineage>
        <taxon>Bacteria</taxon>
        <taxon>Pseudomonadati</taxon>
        <taxon>Pseudomonadota</taxon>
        <taxon>Gammaproteobacteria</taxon>
        <taxon>Enterobacterales</taxon>
        <taxon>Enterobacteriaceae</taxon>
        <taxon>Klebsiella/Raoultella group</taxon>
        <taxon>Klebsiella</taxon>
        <taxon>Klebsiella pneumoniae complex</taxon>
    </lineage>
</organism>
<dbReference type="Gene3D" id="3.90.1580.10">
    <property type="entry name" value="paralog of FGE (formylglycine-generating enzyme)"/>
    <property type="match status" value="1"/>
</dbReference>
<dbReference type="PROSITE" id="PS51257">
    <property type="entry name" value="PROKAR_LIPOPROTEIN"/>
    <property type="match status" value="1"/>
</dbReference>
<dbReference type="InterPro" id="IPR042095">
    <property type="entry name" value="SUMF_sf"/>
</dbReference>
<dbReference type="InterPro" id="IPR016187">
    <property type="entry name" value="CTDL_fold"/>
</dbReference>
<evidence type="ECO:0000313" key="2">
    <source>
        <dbReference type="EMBL" id="SXG13123.1"/>
    </source>
</evidence>
<dbReference type="EMBL" id="UKAW01000003">
    <property type="protein sequence ID" value="SXG13123.1"/>
    <property type="molecule type" value="Genomic_DNA"/>
</dbReference>
<proteinExistence type="predicted"/>
<name>A0A2A2T0S7_KLEPN</name>
<keyword evidence="2" id="KW-0808">Transferase</keyword>
<dbReference type="Proteomes" id="UP000257587">
    <property type="component" value="Unassembled WGS sequence"/>
</dbReference>
<dbReference type="Pfam" id="PF03781">
    <property type="entry name" value="FGE-sulfatase"/>
    <property type="match status" value="1"/>
</dbReference>
<accession>A0A2A2T0S7</accession>
<dbReference type="InterPro" id="IPR051043">
    <property type="entry name" value="Sulfatase_Mod_Factor_Kinase"/>
</dbReference>
<dbReference type="SUPFAM" id="SSF56436">
    <property type="entry name" value="C-type lectin-like"/>
    <property type="match status" value="1"/>
</dbReference>
<dbReference type="RefSeq" id="WP_016946122.1">
    <property type="nucleotide sequence ID" value="NZ_AP027263.1"/>
</dbReference>
<protein>
    <submittedName>
        <fullName evidence="2">Sulfatase modifying factor 1</fullName>
        <ecNumber evidence="2">2.7.11.1</ecNumber>
    </submittedName>
</protein>
<dbReference type="PANTHER" id="PTHR23150">
    <property type="entry name" value="SULFATASE MODIFYING FACTOR 1, 2"/>
    <property type="match status" value="1"/>
</dbReference>